<keyword evidence="3 5" id="KW-0697">Rotamase</keyword>
<comment type="catalytic activity">
    <reaction evidence="1 5">
        <text>[protein]-peptidylproline (omega=180) = [protein]-peptidylproline (omega=0)</text>
        <dbReference type="Rhea" id="RHEA:16237"/>
        <dbReference type="Rhea" id="RHEA-COMP:10747"/>
        <dbReference type="Rhea" id="RHEA-COMP:10748"/>
        <dbReference type="ChEBI" id="CHEBI:83833"/>
        <dbReference type="ChEBI" id="CHEBI:83834"/>
        <dbReference type="EC" id="5.2.1.8"/>
    </reaction>
</comment>
<dbReference type="InterPro" id="IPR043094">
    <property type="entry name" value="Nab2/ZC3H14_N_sf"/>
</dbReference>
<dbReference type="PROSITE" id="PS50059">
    <property type="entry name" value="FKBP_PPIASE"/>
    <property type="match status" value="1"/>
</dbReference>
<dbReference type="Gene3D" id="1.10.340.40">
    <property type="entry name" value="Nuclear abundant poly(A) RNA-bind protein 2, N-terminal domain"/>
    <property type="match status" value="1"/>
</dbReference>
<dbReference type="GO" id="GO:0005783">
    <property type="term" value="C:endoplasmic reticulum"/>
    <property type="evidence" value="ECO:0007669"/>
    <property type="project" value="TreeGrafter"/>
</dbReference>
<dbReference type="Gene3D" id="4.10.1000.40">
    <property type="match status" value="2"/>
</dbReference>
<dbReference type="OrthoDB" id="438553at2759"/>
<keyword evidence="10" id="KW-1185">Reference proteome</keyword>
<feature type="domain" description="PPIase FKBP-type" evidence="8">
    <location>
        <begin position="42"/>
        <end position="120"/>
    </location>
</feature>
<proteinExistence type="predicted"/>
<dbReference type="EMBL" id="KZ454987">
    <property type="protein sequence ID" value="PKI85909.1"/>
    <property type="molecule type" value="Genomic_DNA"/>
</dbReference>
<gene>
    <name evidence="9" type="ORF">MVES_000186</name>
</gene>
<dbReference type="GO" id="GO:0003755">
    <property type="term" value="F:peptidyl-prolyl cis-trans isomerase activity"/>
    <property type="evidence" value="ECO:0007669"/>
    <property type="project" value="UniProtKB-KW"/>
</dbReference>
<sequence length="557" mass="60499">MRVFATSLLLFVLPVLAKAPPKELQIGVTHSVAECPYKSQNGDTLLMHYTGRLWDGTKFDASYDRGKPFMGVGHVIKGWDFGLRDMCIGEKRRLKIPSDLAYGPVGAGDVIPPDAALVFDCVGDAAVFDLRKSYGLGTAAASRVQDAVQGVLIAHDMASNDDQVMAEYVTVMIANSKSMDAIAEELRELVGGELDASVPAQIWARAEAAARESQADMRAASPRARSPSQMQDAEFKERTRARWNDTARPARAERGAERSLHHERELFPAKGRRNAKIERGMHSDAMPAQLSIFGRAGVPDPHAMPFVPEGMPPFSEMMAAMGGPSLFTRLDPMMPNNPPVDLHPTVTNVPRDMAAFPSRPEQRALCRYSVHCTNPLCVYSHPTPANAGNALDERALVLSEEACENGDACTHRECVKSHVSPSVTLIKAKGVAPPPPAARCRFQQQCLNPGCTYTHYDDSGRLTAAPAATQGPCRFSTQCTRPDCHYTHPPRSKTVCRYGDACKRFDCVFTHPRDPPVHATADRLAAFAATHEGKRERILPGESAGQSAGAMSVTNSA</sequence>
<name>A0A2N1JH86_9BASI</name>
<feature type="signal peptide" evidence="7">
    <location>
        <begin position="1"/>
        <end position="17"/>
    </location>
</feature>
<dbReference type="Proteomes" id="UP000232875">
    <property type="component" value="Unassembled WGS sequence"/>
</dbReference>
<accession>A0A2N1JH86</accession>
<feature type="chain" id="PRO_5014994357" description="peptidylprolyl isomerase" evidence="7">
    <location>
        <begin position="18"/>
        <end position="557"/>
    </location>
</feature>
<feature type="region of interest" description="Disordered" evidence="6">
    <location>
        <begin position="213"/>
        <end position="239"/>
    </location>
</feature>
<dbReference type="STRING" id="2020962.A0A2N1JH86"/>
<dbReference type="Pfam" id="PF00254">
    <property type="entry name" value="FKBP_C"/>
    <property type="match status" value="1"/>
</dbReference>
<evidence type="ECO:0000256" key="7">
    <source>
        <dbReference type="SAM" id="SignalP"/>
    </source>
</evidence>
<evidence type="ECO:0000313" key="10">
    <source>
        <dbReference type="Proteomes" id="UP000232875"/>
    </source>
</evidence>
<dbReference type="PANTHER" id="PTHR45779">
    <property type="entry name" value="PEPTIDYLPROLYL ISOMERASE"/>
    <property type="match status" value="1"/>
</dbReference>
<dbReference type="InterPro" id="IPR046357">
    <property type="entry name" value="PPIase_dom_sf"/>
</dbReference>
<evidence type="ECO:0000256" key="5">
    <source>
        <dbReference type="PROSITE-ProRule" id="PRU00277"/>
    </source>
</evidence>
<evidence type="ECO:0000256" key="6">
    <source>
        <dbReference type="SAM" id="MobiDB-lite"/>
    </source>
</evidence>
<dbReference type="AlphaFoldDB" id="A0A2N1JH86"/>
<reference evidence="9 10" key="1">
    <citation type="submission" date="2017-10" db="EMBL/GenBank/DDBJ databases">
        <title>A novel species of cold-tolerant Malassezia isolated from bats.</title>
        <authorList>
            <person name="Lorch J.M."/>
            <person name="Palmer J.M."/>
            <person name="Vanderwolf K.J."/>
            <person name="Schmidt K.Z."/>
            <person name="Verant M.L."/>
            <person name="Weller T.J."/>
            <person name="Blehert D.S."/>
        </authorList>
    </citation>
    <scope>NUCLEOTIDE SEQUENCE [LARGE SCALE GENOMIC DNA]</scope>
    <source>
        <strain evidence="9 10">NWHC:44797-103</strain>
    </source>
</reference>
<evidence type="ECO:0000313" key="9">
    <source>
        <dbReference type="EMBL" id="PKI85909.1"/>
    </source>
</evidence>
<organism evidence="9 10">
    <name type="scientific">Malassezia vespertilionis</name>
    <dbReference type="NCBI Taxonomy" id="2020962"/>
    <lineage>
        <taxon>Eukaryota</taxon>
        <taxon>Fungi</taxon>
        <taxon>Dikarya</taxon>
        <taxon>Basidiomycota</taxon>
        <taxon>Ustilaginomycotina</taxon>
        <taxon>Malasseziomycetes</taxon>
        <taxon>Malasseziales</taxon>
        <taxon>Malasseziaceae</taxon>
        <taxon>Malassezia</taxon>
    </lineage>
</organism>
<evidence type="ECO:0000256" key="4">
    <source>
        <dbReference type="ARBA" id="ARBA00023235"/>
    </source>
</evidence>
<evidence type="ECO:0000259" key="8">
    <source>
        <dbReference type="PROSITE" id="PS50059"/>
    </source>
</evidence>
<dbReference type="FunFam" id="3.10.50.40:FF:000006">
    <property type="entry name" value="Peptidyl-prolyl cis-trans isomerase"/>
    <property type="match status" value="1"/>
</dbReference>
<dbReference type="InterPro" id="IPR044609">
    <property type="entry name" value="FKBP2/11"/>
</dbReference>
<dbReference type="Pfam" id="PF14608">
    <property type="entry name" value="zf-CCCH_2"/>
    <property type="match status" value="4"/>
</dbReference>
<evidence type="ECO:0000256" key="1">
    <source>
        <dbReference type="ARBA" id="ARBA00000971"/>
    </source>
</evidence>
<dbReference type="PANTHER" id="PTHR45779:SF7">
    <property type="entry name" value="PEPTIDYLPROLYL ISOMERASE"/>
    <property type="match status" value="1"/>
</dbReference>
<dbReference type="Gene3D" id="3.10.50.40">
    <property type="match status" value="1"/>
</dbReference>
<evidence type="ECO:0000256" key="2">
    <source>
        <dbReference type="ARBA" id="ARBA00013194"/>
    </source>
</evidence>
<protein>
    <recommendedName>
        <fullName evidence="2 5">peptidylprolyl isomerase</fullName>
        <ecNumber evidence="2 5">5.2.1.8</ecNumber>
    </recommendedName>
</protein>
<keyword evidence="4 5" id="KW-0413">Isomerase</keyword>
<dbReference type="EC" id="5.2.1.8" evidence="2 5"/>
<dbReference type="InterPro" id="IPR001179">
    <property type="entry name" value="PPIase_FKBP_dom"/>
</dbReference>
<keyword evidence="7" id="KW-0732">Signal</keyword>
<dbReference type="SUPFAM" id="SSF54534">
    <property type="entry name" value="FKBP-like"/>
    <property type="match status" value="1"/>
</dbReference>
<evidence type="ECO:0000256" key="3">
    <source>
        <dbReference type="ARBA" id="ARBA00023110"/>
    </source>
</evidence>